<evidence type="ECO:0000313" key="1">
    <source>
        <dbReference type="EMBL" id="CAJ1953168.1"/>
    </source>
</evidence>
<protein>
    <submittedName>
        <fullName evidence="1">Uncharacterized protein</fullName>
    </submittedName>
</protein>
<keyword evidence="2" id="KW-1185">Reference proteome</keyword>
<dbReference type="AlphaFoldDB" id="A0AA86SX87"/>
<dbReference type="EMBL" id="OY731401">
    <property type="protein sequence ID" value="CAJ1953168.1"/>
    <property type="molecule type" value="Genomic_DNA"/>
</dbReference>
<dbReference type="Gramene" id="rna-AYBTSS11_LOCUS15683">
    <property type="protein sequence ID" value="CAJ1953168.1"/>
    <property type="gene ID" value="gene-AYBTSS11_LOCUS15683"/>
</dbReference>
<evidence type="ECO:0000313" key="2">
    <source>
        <dbReference type="Proteomes" id="UP001189624"/>
    </source>
</evidence>
<proteinExistence type="predicted"/>
<accession>A0AA86SX87</accession>
<reference evidence="1" key="1">
    <citation type="submission" date="2023-10" db="EMBL/GenBank/DDBJ databases">
        <authorList>
            <person name="Domelevo Entfellner J.-B."/>
        </authorList>
    </citation>
    <scope>NUCLEOTIDE SEQUENCE</scope>
</reference>
<name>A0AA86SX87_9FABA</name>
<dbReference type="Proteomes" id="UP001189624">
    <property type="component" value="Chromosome 4"/>
</dbReference>
<sequence>MPPKPSSKDVDNPFKDILDLHIAMQNHMEGQDKRHQLLQQTMETRQDVVPKTMDSFKTQSPSSYSPIAKMSLLYKVILSKYLNQHHQLFHLLHQDVVASLHLLTLTPLNLTPPNFETIDLITNSMLQD</sequence>
<organism evidence="1 2">
    <name type="scientific">Sphenostylis stenocarpa</name>
    <dbReference type="NCBI Taxonomy" id="92480"/>
    <lineage>
        <taxon>Eukaryota</taxon>
        <taxon>Viridiplantae</taxon>
        <taxon>Streptophyta</taxon>
        <taxon>Embryophyta</taxon>
        <taxon>Tracheophyta</taxon>
        <taxon>Spermatophyta</taxon>
        <taxon>Magnoliopsida</taxon>
        <taxon>eudicotyledons</taxon>
        <taxon>Gunneridae</taxon>
        <taxon>Pentapetalae</taxon>
        <taxon>rosids</taxon>
        <taxon>fabids</taxon>
        <taxon>Fabales</taxon>
        <taxon>Fabaceae</taxon>
        <taxon>Papilionoideae</taxon>
        <taxon>50 kb inversion clade</taxon>
        <taxon>NPAAA clade</taxon>
        <taxon>indigoferoid/millettioid clade</taxon>
        <taxon>Phaseoleae</taxon>
        <taxon>Sphenostylis</taxon>
    </lineage>
</organism>
<gene>
    <name evidence="1" type="ORF">AYBTSS11_LOCUS15683</name>
</gene>